<proteinExistence type="predicted"/>
<protein>
    <submittedName>
        <fullName evidence="2">Carbamoyl-phosphate synthase, large subunit</fullName>
    </submittedName>
</protein>
<accession>H7EPX7</accession>
<comment type="caution">
    <text evidence="2">The sequence shown here is derived from an EMBL/GenBank/DDBJ whole genome shotgun (WGS) entry which is preliminary data.</text>
</comment>
<dbReference type="Gene3D" id="3.40.50.20">
    <property type="match status" value="1"/>
</dbReference>
<evidence type="ECO:0000313" key="3">
    <source>
        <dbReference type="Proteomes" id="UP000003571"/>
    </source>
</evidence>
<feature type="compositionally biased region" description="Basic residues" evidence="1">
    <location>
        <begin position="34"/>
        <end position="45"/>
    </location>
</feature>
<dbReference type="Proteomes" id="UP000003571">
    <property type="component" value="Unassembled WGS sequence"/>
</dbReference>
<evidence type="ECO:0000256" key="1">
    <source>
        <dbReference type="SAM" id="MobiDB-lite"/>
    </source>
</evidence>
<sequence>MTEKMLQNPGRVPEGQPPHPGEEGRISPTNISRKYSRSRKRTSGKRRNELGIREAWLAVPVSGVKGANYYYSTYNAEDKSDGDDEPQEDNDFFGGGPNRIGQGIEFD</sequence>
<feature type="region of interest" description="Disordered" evidence="1">
    <location>
        <begin position="74"/>
        <end position="107"/>
    </location>
</feature>
<feature type="region of interest" description="Disordered" evidence="1">
    <location>
        <begin position="1"/>
        <end position="50"/>
    </location>
</feature>
<dbReference type="EMBL" id="AGRW01000056">
    <property type="protein sequence ID" value="EIC00364.1"/>
    <property type="molecule type" value="Genomic_DNA"/>
</dbReference>
<dbReference type="eggNOG" id="COG0458">
    <property type="taxonomic scope" value="Bacteria"/>
</dbReference>
<reference evidence="2 3" key="1">
    <citation type="submission" date="2011-09" db="EMBL/GenBank/DDBJ databases">
        <title>The draft genome of Treponema saccharophilum DSM 2985.</title>
        <authorList>
            <consortium name="US DOE Joint Genome Institute (JGI-PGF)"/>
            <person name="Lucas S."/>
            <person name="Copeland A."/>
            <person name="Lapidus A."/>
            <person name="Glavina del Rio T."/>
            <person name="Dalin E."/>
            <person name="Tice H."/>
            <person name="Bruce D."/>
            <person name="Goodwin L."/>
            <person name="Pitluck S."/>
            <person name="Peters L."/>
            <person name="Kyrpides N."/>
            <person name="Mavromatis K."/>
            <person name="Ivanova N."/>
            <person name="Markowitz V."/>
            <person name="Cheng J.-F."/>
            <person name="Hugenholtz P."/>
            <person name="Woyke T."/>
            <person name="Wu D."/>
            <person name="Gronow S."/>
            <person name="Wellnitz S."/>
            <person name="Brambilla E."/>
            <person name="Klenk H.-P."/>
            <person name="Eisen J.A."/>
        </authorList>
    </citation>
    <scope>NUCLEOTIDE SEQUENCE [LARGE SCALE GENOMIC DNA]</scope>
    <source>
        <strain evidence="2 3">DSM 2985</strain>
    </source>
</reference>
<dbReference type="STRING" id="907348.TresaDRAFT_2839"/>
<gene>
    <name evidence="2" type="ORF">TresaDRAFT_2839</name>
</gene>
<dbReference type="PATRIC" id="fig|907348.3.peg.3042"/>
<organism evidence="2 3">
    <name type="scientific">Treponema saccharophilum DSM 2985</name>
    <dbReference type="NCBI Taxonomy" id="907348"/>
    <lineage>
        <taxon>Bacteria</taxon>
        <taxon>Pseudomonadati</taxon>
        <taxon>Spirochaetota</taxon>
        <taxon>Spirochaetia</taxon>
        <taxon>Spirochaetales</taxon>
        <taxon>Treponemataceae</taxon>
        <taxon>Treponema</taxon>
    </lineage>
</organism>
<keyword evidence="3" id="KW-1185">Reference proteome</keyword>
<name>H7EPX7_9SPIR</name>
<evidence type="ECO:0000313" key="2">
    <source>
        <dbReference type="EMBL" id="EIC00364.1"/>
    </source>
</evidence>
<feature type="compositionally biased region" description="Acidic residues" evidence="1">
    <location>
        <begin position="80"/>
        <end position="91"/>
    </location>
</feature>
<dbReference type="AlphaFoldDB" id="H7EPX7"/>